<feature type="domain" description="RRM" evidence="20">
    <location>
        <begin position="131"/>
        <end position="208"/>
    </location>
</feature>
<evidence type="ECO:0000256" key="15">
    <source>
        <dbReference type="ARBA" id="ARBA00061818"/>
    </source>
</evidence>
<dbReference type="GO" id="GO:0003723">
    <property type="term" value="F:RNA binding"/>
    <property type="evidence" value="ECO:0007669"/>
    <property type="project" value="UniProtKB-UniRule"/>
</dbReference>
<dbReference type="SMART" id="SM00360">
    <property type="entry name" value="RRM"/>
    <property type="match status" value="3"/>
</dbReference>
<dbReference type="Pfam" id="PF00076">
    <property type="entry name" value="RRM_1"/>
    <property type="match status" value="2"/>
</dbReference>
<reference evidence="21" key="3">
    <citation type="submission" date="2025-09" db="UniProtKB">
        <authorList>
            <consortium name="Ensembl"/>
        </authorList>
    </citation>
    <scope>IDENTIFICATION</scope>
</reference>
<evidence type="ECO:0000256" key="17">
    <source>
        <dbReference type="ARBA" id="ARBA00075577"/>
    </source>
</evidence>
<evidence type="ECO:0000256" key="10">
    <source>
        <dbReference type="ARBA" id="ARBA00023159"/>
    </source>
</evidence>
<sequence length="500" mass="56298">MADDIDIEAMLEAPYKKDENKLSSANGHEERSKKRKKSKSRSRSRDRKRSRSKERKRSRDRERKKSRSRERKRSRSKERRRSRSRSRDRRFRGRYRSPYRRRSRSKSPFRKDKSPVREPIDNLTPEERDARTVFCMQLAARIRPRDLEEFFSTVGKVRDVRMISDRNSRRSKGIAYVEFVDVSSVPLAIGLTGQRVLGVPIIVQASQAEKNRAAAMANNLQKGSAGPMRLYVGSLHFNITEDMLRGIFEPFGRIESIQLMMDSETGRSKGYGFITFSDSECAKKALEQLNGFELAGRPMKVGHVTERTDASSASSFLDSDELERTGIDLGTTGRLQLMARLAEGTGLQIPPAAQQALQMSGSLAFGAVTDLQTRLSQQNEVLAAAASVQPLATQCFQLSNMFNPQTEEEAGWDTEIKDDVIEECNKHGGVIHIYVDKNSAQGNVYVKCPSIAAAIAAVNALHGRWFAGKMITAAYVPLPTYHSLFPDSMTATQLLVPVRR</sequence>
<gene>
    <name evidence="21" type="primary">RBM39</name>
</gene>
<reference evidence="21" key="2">
    <citation type="submission" date="2025-08" db="UniProtKB">
        <authorList>
            <consortium name="Ensembl"/>
        </authorList>
    </citation>
    <scope>IDENTIFICATION</scope>
</reference>
<keyword evidence="8" id="KW-0007">Acetylation</keyword>
<comment type="subcellular location">
    <subcellularLocation>
        <location evidence="1">Nucleus</location>
    </subcellularLocation>
</comment>
<reference evidence="21 22" key="1">
    <citation type="journal article" date="2012" name="Nature">
        <title>The genomic landscape of species divergence in Ficedula flycatchers.</title>
        <authorList>
            <person name="Ellegren H."/>
            <person name="Smeds L."/>
            <person name="Burri R."/>
            <person name="Olason P.I."/>
            <person name="Backstrom N."/>
            <person name="Kawakami T."/>
            <person name="Kunstner A."/>
            <person name="Makinen H."/>
            <person name="Nadachowska-Brzyska K."/>
            <person name="Qvarnstrom A."/>
            <person name="Uebbing S."/>
            <person name="Wolf J.B."/>
        </authorList>
    </citation>
    <scope>NUCLEOTIDE SEQUENCE [LARGE SCALE GENOMIC DNA]</scope>
</reference>
<feature type="compositionally biased region" description="Basic residues" evidence="19">
    <location>
        <begin position="33"/>
        <end position="56"/>
    </location>
</feature>
<dbReference type="FunFam" id="3.30.70.330:FF:000373">
    <property type="entry name" value="RNA-binding protein 39 isoform X4"/>
    <property type="match status" value="1"/>
</dbReference>
<dbReference type="InterPro" id="IPR003954">
    <property type="entry name" value="RRM_euk-type"/>
</dbReference>
<dbReference type="CDD" id="cd12285">
    <property type="entry name" value="RRM3_RBM39_like"/>
    <property type="match status" value="1"/>
</dbReference>
<evidence type="ECO:0000256" key="4">
    <source>
        <dbReference type="ARBA" id="ARBA00022664"/>
    </source>
</evidence>
<feature type="compositionally biased region" description="Basic and acidic residues" evidence="19">
    <location>
        <begin position="109"/>
        <end position="124"/>
    </location>
</feature>
<keyword evidence="22" id="KW-1185">Reference proteome</keyword>
<keyword evidence="12" id="KW-0508">mRNA splicing</keyword>
<dbReference type="Ensembl" id="ENSFALT00000043036.1">
    <property type="protein sequence ID" value="ENSFALP00000024137.1"/>
    <property type="gene ID" value="ENSFALG00000012498.2"/>
</dbReference>
<dbReference type="AlphaFoldDB" id="A0A803VN31"/>
<keyword evidence="3" id="KW-0597">Phosphoprotein</keyword>
<feature type="compositionally biased region" description="Basic residues" evidence="19">
    <location>
        <begin position="64"/>
        <end position="108"/>
    </location>
</feature>
<evidence type="ECO:0000256" key="1">
    <source>
        <dbReference type="ARBA" id="ARBA00004123"/>
    </source>
</evidence>
<evidence type="ECO:0000256" key="18">
    <source>
        <dbReference type="PROSITE-ProRule" id="PRU00176"/>
    </source>
</evidence>
<keyword evidence="5" id="KW-0677">Repeat</keyword>
<dbReference type="NCBIfam" id="TIGR01622">
    <property type="entry name" value="SF-CC1"/>
    <property type="match status" value="1"/>
</dbReference>
<comment type="subunit">
    <text evidence="15">Interacts with NCOA6 and JUN. Interacts with ESR1 and ESR2, in the presence of estradiol (E2). Interacts with RSRC1 (via Arg/Ser-rich domain). Interacts with SF3B1. Interacts with ZNF106 (via N-terminus).</text>
</comment>
<keyword evidence="6" id="KW-0832">Ubl conjugation</keyword>
<feature type="domain" description="RRM" evidence="20">
    <location>
        <begin position="228"/>
        <end position="306"/>
    </location>
</feature>
<evidence type="ECO:0000256" key="14">
    <source>
        <dbReference type="ARBA" id="ARBA00056518"/>
    </source>
</evidence>
<dbReference type="SMART" id="SM00361">
    <property type="entry name" value="RRM_1"/>
    <property type="match status" value="2"/>
</dbReference>
<dbReference type="CDD" id="cd12537">
    <property type="entry name" value="RRM1_RBM23"/>
    <property type="match status" value="1"/>
</dbReference>
<comment type="function">
    <text evidence="14">RNA-binding protein that acts as a pre-mRNA splicing factor. Acts by promoting exon inclusion via regulation of exon cassette splicing. Also acts as a transcriptional coactivator for steroid nuclear receptors ESR1/ER-alpha and ESR2/ER-beta, and JUN/AP-1, independently of the pre-mRNA splicing factor activity.</text>
</comment>
<keyword evidence="4" id="KW-0507">mRNA processing</keyword>
<dbReference type="PANTHER" id="PTHR48036">
    <property type="entry name" value="SPLICING FACTOR (PAD-1), PUTATIVE (AFU_ORTHOLOGUE AFUA_1G15810)-RELATED"/>
    <property type="match status" value="1"/>
</dbReference>
<dbReference type="InterPro" id="IPR006509">
    <property type="entry name" value="RBM39_SF"/>
</dbReference>
<evidence type="ECO:0000256" key="19">
    <source>
        <dbReference type="SAM" id="MobiDB-lite"/>
    </source>
</evidence>
<evidence type="ECO:0000256" key="13">
    <source>
        <dbReference type="ARBA" id="ARBA00023242"/>
    </source>
</evidence>
<evidence type="ECO:0000256" key="7">
    <source>
        <dbReference type="ARBA" id="ARBA00022884"/>
    </source>
</evidence>
<dbReference type="CDD" id="cd12284">
    <property type="entry name" value="RRM2_RBM23_RBM39"/>
    <property type="match status" value="1"/>
</dbReference>
<name>A0A803VN31_FICAL</name>
<dbReference type="OrthoDB" id="8123449at2759"/>
<dbReference type="InterPro" id="IPR029123">
    <property type="entry name" value="RBM39_linker"/>
</dbReference>
<evidence type="ECO:0000256" key="5">
    <source>
        <dbReference type="ARBA" id="ARBA00022737"/>
    </source>
</evidence>
<accession>A0A803VN31</accession>
<organism evidence="21 22">
    <name type="scientific">Ficedula albicollis</name>
    <name type="common">Collared flycatcher</name>
    <name type="synonym">Muscicapa albicollis</name>
    <dbReference type="NCBI Taxonomy" id="59894"/>
    <lineage>
        <taxon>Eukaryota</taxon>
        <taxon>Metazoa</taxon>
        <taxon>Chordata</taxon>
        <taxon>Craniata</taxon>
        <taxon>Vertebrata</taxon>
        <taxon>Euteleostomi</taxon>
        <taxon>Archelosauria</taxon>
        <taxon>Archosauria</taxon>
        <taxon>Dinosauria</taxon>
        <taxon>Saurischia</taxon>
        <taxon>Theropoda</taxon>
        <taxon>Coelurosauria</taxon>
        <taxon>Aves</taxon>
        <taxon>Neognathae</taxon>
        <taxon>Neoaves</taxon>
        <taxon>Telluraves</taxon>
        <taxon>Australaves</taxon>
        <taxon>Passeriformes</taxon>
        <taxon>Muscicapidae</taxon>
        <taxon>Ficedula</taxon>
    </lineage>
</organism>
<dbReference type="Pfam" id="PF15519">
    <property type="entry name" value="RBM39linker"/>
    <property type="match status" value="1"/>
</dbReference>
<dbReference type="InterPro" id="IPR035979">
    <property type="entry name" value="RBD_domain_sf"/>
</dbReference>
<protein>
    <recommendedName>
        <fullName evidence="16">RNA-binding protein 39</fullName>
    </recommendedName>
    <alternativeName>
        <fullName evidence="17">RNA-binding motif protein 39</fullName>
    </alternativeName>
</protein>
<evidence type="ECO:0000256" key="2">
    <source>
        <dbReference type="ARBA" id="ARBA00022499"/>
    </source>
</evidence>
<keyword evidence="11" id="KW-0804">Transcription</keyword>
<evidence type="ECO:0000256" key="11">
    <source>
        <dbReference type="ARBA" id="ARBA00023163"/>
    </source>
</evidence>
<proteinExistence type="predicted"/>
<dbReference type="PROSITE" id="PS50102">
    <property type="entry name" value="RRM"/>
    <property type="match status" value="2"/>
</dbReference>
<dbReference type="GO" id="GO:0010468">
    <property type="term" value="P:regulation of gene expression"/>
    <property type="evidence" value="ECO:0007669"/>
    <property type="project" value="UniProtKB-ARBA"/>
</dbReference>
<evidence type="ECO:0000256" key="12">
    <source>
        <dbReference type="ARBA" id="ARBA00023187"/>
    </source>
</evidence>
<keyword evidence="9" id="KW-0805">Transcription regulation</keyword>
<dbReference type="GeneTree" id="ENSGT00940000154468"/>
<keyword evidence="13" id="KW-0539">Nucleus</keyword>
<dbReference type="FunFam" id="3.30.70.330:FF:000080">
    <property type="entry name" value="RNA-binding protein 39 isoform X1"/>
    <property type="match status" value="1"/>
</dbReference>
<dbReference type="GO" id="GO:0006397">
    <property type="term" value="P:mRNA processing"/>
    <property type="evidence" value="ECO:0007669"/>
    <property type="project" value="UniProtKB-KW"/>
</dbReference>
<dbReference type="Gene3D" id="3.30.70.330">
    <property type="match status" value="3"/>
</dbReference>
<feature type="compositionally biased region" description="Basic and acidic residues" evidence="19">
    <location>
        <begin position="14"/>
        <end position="32"/>
    </location>
</feature>
<dbReference type="SUPFAM" id="SSF54928">
    <property type="entry name" value="RNA-binding domain, RBD"/>
    <property type="match status" value="2"/>
</dbReference>
<evidence type="ECO:0000313" key="21">
    <source>
        <dbReference type="Ensembl" id="ENSFALP00000024137.1"/>
    </source>
</evidence>
<feature type="region of interest" description="Disordered" evidence="19">
    <location>
        <begin position="1"/>
        <end position="124"/>
    </location>
</feature>
<dbReference type="GO" id="GO:0008380">
    <property type="term" value="P:RNA splicing"/>
    <property type="evidence" value="ECO:0007669"/>
    <property type="project" value="UniProtKB-KW"/>
</dbReference>
<dbReference type="RefSeq" id="XP_005056982.1">
    <property type="nucleotide sequence ID" value="XM_005056925.1"/>
</dbReference>
<evidence type="ECO:0000256" key="3">
    <source>
        <dbReference type="ARBA" id="ARBA00022553"/>
    </source>
</evidence>
<dbReference type="CTD" id="9584"/>
<dbReference type="FunFam" id="3.30.70.330:FF:000090">
    <property type="entry name" value="RNA-binding protein 39 isoform X1"/>
    <property type="match status" value="1"/>
</dbReference>
<dbReference type="GO" id="GO:0005634">
    <property type="term" value="C:nucleus"/>
    <property type="evidence" value="ECO:0007669"/>
    <property type="project" value="UniProtKB-SubCell"/>
</dbReference>
<evidence type="ECO:0000313" key="22">
    <source>
        <dbReference type="Proteomes" id="UP000016665"/>
    </source>
</evidence>
<dbReference type="Proteomes" id="UP000016665">
    <property type="component" value="Chromosome 20"/>
</dbReference>
<evidence type="ECO:0000256" key="6">
    <source>
        <dbReference type="ARBA" id="ARBA00022843"/>
    </source>
</evidence>
<dbReference type="InterPro" id="IPR012677">
    <property type="entry name" value="Nucleotide-bd_a/b_plait_sf"/>
</dbReference>
<keyword evidence="10" id="KW-0010">Activator</keyword>
<dbReference type="GeneID" id="101812061"/>
<dbReference type="GO" id="GO:0051252">
    <property type="term" value="P:regulation of RNA metabolic process"/>
    <property type="evidence" value="ECO:0007669"/>
    <property type="project" value="UniProtKB-ARBA"/>
</dbReference>
<keyword evidence="2" id="KW-1017">Isopeptide bond</keyword>
<evidence type="ECO:0000259" key="20">
    <source>
        <dbReference type="PROSITE" id="PS50102"/>
    </source>
</evidence>
<evidence type="ECO:0000256" key="9">
    <source>
        <dbReference type="ARBA" id="ARBA00023015"/>
    </source>
</evidence>
<evidence type="ECO:0000256" key="8">
    <source>
        <dbReference type="ARBA" id="ARBA00022990"/>
    </source>
</evidence>
<dbReference type="InterPro" id="IPR000504">
    <property type="entry name" value="RRM_dom"/>
</dbReference>
<keyword evidence="7 18" id="KW-0694">RNA-binding</keyword>
<evidence type="ECO:0000256" key="16">
    <source>
        <dbReference type="ARBA" id="ARBA00067868"/>
    </source>
</evidence>